<accession>A0A9D4Z5V9</accession>
<comment type="caution">
    <text evidence="1">The sequence shown here is derived from an EMBL/GenBank/DDBJ whole genome shotgun (WGS) entry which is preliminary data.</text>
</comment>
<reference evidence="1" key="1">
    <citation type="submission" date="2021-01" db="EMBL/GenBank/DDBJ databases">
        <title>Adiantum capillus-veneris genome.</title>
        <authorList>
            <person name="Fang Y."/>
            <person name="Liao Q."/>
        </authorList>
    </citation>
    <scope>NUCLEOTIDE SEQUENCE</scope>
    <source>
        <strain evidence="1">H3</strain>
        <tissue evidence="1">Leaf</tissue>
    </source>
</reference>
<proteinExistence type="predicted"/>
<dbReference type="EMBL" id="JABFUD020000022">
    <property type="protein sequence ID" value="KAI5062469.1"/>
    <property type="molecule type" value="Genomic_DNA"/>
</dbReference>
<evidence type="ECO:0000313" key="1">
    <source>
        <dbReference type="EMBL" id="KAI5062469.1"/>
    </source>
</evidence>
<sequence length="72" mass="8626">MMCCMSTPALSKKTQEWQRASKKRYSSSFTEVALGQEKIFQMLPTTVFLEHRSKKRMLLNFQKFVYHLRLYS</sequence>
<dbReference type="Proteomes" id="UP000886520">
    <property type="component" value="Chromosome 22"/>
</dbReference>
<dbReference type="AlphaFoldDB" id="A0A9D4Z5V9"/>
<organism evidence="1 2">
    <name type="scientific">Adiantum capillus-veneris</name>
    <name type="common">Maidenhair fern</name>
    <dbReference type="NCBI Taxonomy" id="13818"/>
    <lineage>
        <taxon>Eukaryota</taxon>
        <taxon>Viridiplantae</taxon>
        <taxon>Streptophyta</taxon>
        <taxon>Embryophyta</taxon>
        <taxon>Tracheophyta</taxon>
        <taxon>Polypodiopsida</taxon>
        <taxon>Polypodiidae</taxon>
        <taxon>Polypodiales</taxon>
        <taxon>Pteridineae</taxon>
        <taxon>Pteridaceae</taxon>
        <taxon>Vittarioideae</taxon>
        <taxon>Adiantum</taxon>
    </lineage>
</organism>
<gene>
    <name evidence="1" type="ORF">GOP47_0023008</name>
</gene>
<keyword evidence="2" id="KW-1185">Reference proteome</keyword>
<protein>
    <submittedName>
        <fullName evidence="1">Uncharacterized protein</fullName>
    </submittedName>
</protein>
<name>A0A9D4Z5V9_ADICA</name>
<evidence type="ECO:0000313" key="2">
    <source>
        <dbReference type="Proteomes" id="UP000886520"/>
    </source>
</evidence>